<protein>
    <submittedName>
        <fullName evidence="1">Uncharacterized protein</fullName>
    </submittedName>
</protein>
<organism evidence="1">
    <name type="scientific">Lepeophtheirus salmonis</name>
    <name type="common">Salmon louse</name>
    <name type="synonym">Caligus salmonis</name>
    <dbReference type="NCBI Taxonomy" id="72036"/>
    <lineage>
        <taxon>Eukaryota</taxon>
        <taxon>Metazoa</taxon>
        <taxon>Ecdysozoa</taxon>
        <taxon>Arthropoda</taxon>
        <taxon>Crustacea</taxon>
        <taxon>Multicrustacea</taxon>
        <taxon>Hexanauplia</taxon>
        <taxon>Copepoda</taxon>
        <taxon>Siphonostomatoida</taxon>
        <taxon>Caligidae</taxon>
        <taxon>Lepeophtheirus</taxon>
    </lineage>
</organism>
<sequence length="36" mass="4040">MLFIVTMKTQLTSLKGCIIIKLNDILTAIKKSSYPL</sequence>
<dbReference type="EMBL" id="HACA01030441">
    <property type="protein sequence ID" value="CDW47802.1"/>
    <property type="molecule type" value="Transcribed_RNA"/>
</dbReference>
<proteinExistence type="predicted"/>
<evidence type="ECO:0000313" key="1">
    <source>
        <dbReference type="EMBL" id="CDW47802.1"/>
    </source>
</evidence>
<reference evidence="1" key="1">
    <citation type="submission" date="2014-05" db="EMBL/GenBank/DDBJ databases">
        <authorList>
            <person name="Chronopoulou M."/>
        </authorList>
    </citation>
    <scope>NUCLEOTIDE SEQUENCE</scope>
    <source>
        <tissue evidence="1">Whole organism</tissue>
    </source>
</reference>
<accession>A0A0K2VC93</accession>
<name>A0A0K2VC93_LEPSM</name>
<dbReference type="AlphaFoldDB" id="A0A0K2VC93"/>